<feature type="compositionally biased region" description="Polar residues" evidence="1">
    <location>
        <begin position="252"/>
        <end position="262"/>
    </location>
</feature>
<name>A0A016WVW4_9BILA</name>
<feature type="compositionally biased region" description="Basic and acidic residues" evidence="1">
    <location>
        <begin position="291"/>
        <end position="316"/>
    </location>
</feature>
<proteinExistence type="predicted"/>
<organism evidence="2 3">
    <name type="scientific">Ancylostoma ceylanicum</name>
    <dbReference type="NCBI Taxonomy" id="53326"/>
    <lineage>
        <taxon>Eukaryota</taxon>
        <taxon>Metazoa</taxon>
        <taxon>Ecdysozoa</taxon>
        <taxon>Nematoda</taxon>
        <taxon>Chromadorea</taxon>
        <taxon>Rhabditida</taxon>
        <taxon>Rhabditina</taxon>
        <taxon>Rhabditomorpha</taxon>
        <taxon>Strongyloidea</taxon>
        <taxon>Ancylostomatidae</taxon>
        <taxon>Ancylostomatinae</taxon>
        <taxon>Ancylostoma</taxon>
    </lineage>
</organism>
<dbReference type="Proteomes" id="UP000024635">
    <property type="component" value="Unassembled WGS sequence"/>
</dbReference>
<dbReference type="OrthoDB" id="5854551at2759"/>
<gene>
    <name evidence="2" type="primary">Acey_s0501.g2588</name>
    <name evidence="2" type="ORF">Y032_0501g2588</name>
</gene>
<sequence length="560" mass="60598">MTVLFLFIPLVLAKHEMPHAPGMYPPEEMKNDVPTMPRNPYQTNMVQDDGAFENYQFYYEKDPSETKSPGKGGDSYEPAKPGGKPSSHIVPSGGPIPPPPPSNIHRPAIPMYINVSPKSPAPPLGNETPRINRPMPIDDTPMTKRPSHGDDSDRAYQPESYYETAGPPKGPVPPHSSTTPETSEYIGWTPLPKNKYALSKYDDKSPPARPATSDYIRAPGIPNDEEQQNEVLDPYITPKTPKYENALARNKPSPTEELNTSGAYGRAGPKNPGTHQVWKSNEVKQTSGMDDPPREEQDSSDKESTGSYERKKDRQHLNVGRPTSPGITPGLGAETNPYLPGTETFTSRNAMAGGRSSGTAEVVGRTSNAFIAQQREAGPVHPNRNFVDDLEKLSDLGDTLEQHQPNVNLNRVTTAARQTDLSGSIPGISSANSIRVEPEQITSSADIIPRSHGTIDTLALQRSVSPFSSLPGTSSGQYATPWNPGASASFPPPQPLMPLAPQPYSPVASYAPPGGGCPCAPPRPAPCCAPVQPCCLRKLPMNDRNWGKMREILQNSISVA</sequence>
<reference evidence="3" key="1">
    <citation type="journal article" date="2015" name="Nat. Genet.">
        <title>The genome and transcriptome of the zoonotic hookworm Ancylostoma ceylanicum identify infection-specific gene families.</title>
        <authorList>
            <person name="Schwarz E.M."/>
            <person name="Hu Y."/>
            <person name="Antoshechkin I."/>
            <person name="Miller M.M."/>
            <person name="Sternberg P.W."/>
            <person name="Aroian R.V."/>
        </authorList>
    </citation>
    <scope>NUCLEOTIDE SEQUENCE</scope>
    <source>
        <strain evidence="3">HY135</strain>
    </source>
</reference>
<feature type="compositionally biased region" description="Basic and acidic residues" evidence="1">
    <location>
        <begin position="147"/>
        <end position="156"/>
    </location>
</feature>
<evidence type="ECO:0000256" key="1">
    <source>
        <dbReference type="SAM" id="MobiDB-lite"/>
    </source>
</evidence>
<protein>
    <submittedName>
        <fullName evidence="2">Uncharacterized protein</fullName>
    </submittedName>
</protein>
<feature type="compositionally biased region" description="Polar residues" evidence="1">
    <location>
        <begin position="273"/>
        <end position="288"/>
    </location>
</feature>
<keyword evidence="3" id="KW-1185">Reference proteome</keyword>
<dbReference type="AlphaFoldDB" id="A0A016WVW4"/>
<feature type="region of interest" description="Disordered" evidence="1">
    <location>
        <begin position="61"/>
        <end position="360"/>
    </location>
</feature>
<dbReference type="EMBL" id="JARK01000101">
    <property type="protein sequence ID" value="EYC43148.1"/>
    <property type="molecule type" value="Genomic_DNA"/>
</dbReference>
<comment type="caution">
    <text evidence="2">The sequence shown here is derived from an EMBL/GenBank/DDBJ whole genome shotgun (WGS) entry which is preliminary data.</text>
</comment>
<evidence type="ECO:0000313" key="2">
    <source>
        <dbReference type="EMBL" id="EYC43148.1"/>
    </source>
</evidence>
<accession>A0A016WVW4</accession>
<evidence type="ECO:0000313" key="3">
    <source>
        <dbReference type="Proteomes" id="UP000024635"/>
    </source>
</evidence>